<keyword evidence="2 5" id="KW-0547">Nucleotide-binding</keyword>
<dbReference type="InterPro" id="IPR023631">
    <property type="entry name" value="Amidase_dom"/>
</dbReference>
<comment type="catalytic activity">
    <reaction evidence="5">
        <text>L-glutamyl-tRNA(Gln) + L-glutamine + ATP + H2O = L-glutaminyl-tRNA(Gln) + L-glutamate + ADP + phosphate + H(+)</text>
        <dbReference type="Rhea" id="RHEA:17521"/>
        <dbReference type="Rhea" id="RHEA-COMP:9681"/>
        <dbReference type="Rhea" id="RHEA-COMP:9684"/>
        <dbReference type="ChEBI" id="CHEBI:15377"/>
        <dbReference type="ChEBI" id="CHEBI:15378"/>
        <dbReference type="ChEBI" id="CHEBI:29985"/>
        <dbReference type="ChEBI" id="CHEBI:30616"/>
        <dbReference type="ChEBI" id="CHEBI:43474"/>
        <dbReference type="ChEBI" id="CHEBI:58359"/>
        <dbReference type="ChEBI" id="CHEBI:78520"/>
        <dbReference type="ChEBI" id="CHEBI:78521"/>
        <dbReference type="ChEBI" id="CHEBI:456216"/>
        <dbReference type="EC" id="6.3.5.7"/>
    </reaction>
</comment>
<evidence type="ECO:0000256" key="1">
    <source>
        <dbReference type="ARBA" id="ARBA00022598"/>
    </source>
</evidence>
<evidence type="ECO:0000313" key="9">
    <source>
        <dbReference type="EMBL" id="KAE9969888.1"/>
    </source>
</evidence>
<name>A0A8H3YQL8_VENIN</name>
<keyword evidence="1 5" id="KW-0436">Ligase</keyword>
<dbReference type="SUPFAM" id="SSF75304">
    <property type="entry name" value="Amidase signature (AS) enzymes"/>
    <property type="match status" value="1"/>
</dbReference>
<dbReference type="Proteomes" id="UP000433883">
    <property type="component" value="Unassembled WGS sequence"/>
</dbReference>
<dbReference type="AlphaFoldDB" id="A0A8H3YQL8"/>
<dbReference type="GO" id="GO:0005739">
    <property type="term" value="C:mitochondrion"/>
    <property type="evidence" value="ECO:0007669"/>
    <property type="project" value="UniProtKB-SubCell"/>
</dbReference>
<keyword evidence="4 5" id="KW-0648">Protein biosynthesis</keyword>
<feature type="domain" description="Amidase" evidence="7">
    <location>
        <begin position="125"/>
        <end position="542"/>
    </location>
</feature>
<dbReference type="EMBL" id="WNWQ01000567">
    <property type="protein sequence ID" value="KAE9965936.1"/>
    <property type="molecule type" value="Genomic_DNA"/>
</dbReference>
<organism evidence="8 10">
    <name type="scientific">Venturia inaequalis</name>
    <name type="common">Apple scab fungus</name>
    <dbReference type="NCBI Taxonomy" id="5025"/>
    <lineage>
        <taxon>Eukaryota</taxon>
        <taxon>Fungi</taxon>
        <taxon>Dikarya</taxon>
        <taxon>Ascomycota</taxon>
        <taxon>Pezizomycotina</taxon>
        <taxon>Dothideomycetes</taxon>
        <taxon>Pleosporomycetidae</taxon>
        <taxon>Venturiales</taxon>
        <taxon>Venturiaceae</taxon>
        <taxon>Venturia</taxon>
    </lineage>
</organism>
<dbReference type="InterPro" id="IPR004412">
    <property type="entry name" value="GatA"/>
</dbReference>
<feature type="active site" description="Charge relay system" evidence="5">
    <location>
        <position position="202"/>
    </location>
</feature>
<dbReference type="OrthoDB" id="421993at2759"/>
<comment type="subunit">
    <text evidence="5">Subunit of the heterotrimeric GatCAB amidotransferase (AdT) complex, composed of A, B and C subunits.</text>
</comment>
<proteinExistence type="inferred from homology"/>
<evidence type="ECO:0000256" key="6">
    <source>
        <dbReference type="SAM" id="MobiDB-lite"/>
    </source>
</evidence>
<dbReference type="EMBL" id="WNWS01000351">
    <property type="protein sequence ID" value="KAE9969888.1"/>
    <property type="molecule type" value="Genomic_DNA"/>
</dbReference>
<evidence type="ECO:0000313" key="10">
    <source>
        <dbReference type="Proteomes" id="UP000433883"/>
    </source>
</evidence>
<evidence type="ECO:0000256" key="2">
    <source>
        <dbReference type="ARBA" id="ARBA00022741"/>
    </source>
</evidence>
<dbReference type="GO" id="GO:0005524">
    <property type="term" value="F:ATP binding"/>
    <property type="evidence" value="ECO:0007669"/>
    <property type="project" value="UniProtKB-KW"/>
</dbReference>
<comment type="function">
    <text evidence="5">Allows the formation of correctly charged Gln-tRNA(Gln) through the transamidation of misacylated Glu-tRNA(Gln) in the mitochondria. The reaction takes place in the presence of glutamine and ATP through an activated gamma-phospho-Glu-tRNA(Gln).</text>
</comment>
<keyword evidence="3 5" id="KW-0067">ATP-binding</keyword>
<sequence length="560" mass="61140">MLRMRIRPIEHVVSAITLPRLSFTITTPRLSSAITTPRLSSAVTTPRLSSAITLRRLSTSNPTKTFRIGRRTPRRAPLAPSVSKPAAATQVCEKRLDTNENAFITPPKHGAHFEDNGLDEITNKPIAIKDNISTEEYPTTCASGILKDFQSPYDATVVTLLKEAGALISGKTNMDEFGMGSHSTHSHFGAVISTNGLSVGGSSGGSAVAVRSHPEEAWASLGTDTGGSVRLPAAYCRVLGFKPSYGRLSRWGVVSYANSLDTVGIFATEVARLEAVYDVLNQHDPKDPTSMTDRVRSRCENPGLRAEDSRRESLRIGVPMEYNISELSNDVREAWIKVLIRFKSVGHTIVPISLPSTQHALSAYYILAPAEASSNLAKYDGIRYGSRTKAPDGADGVLFSQTRGQGLGEEVKRRILLGSYTLSADAIDNYFVQAQKIRRLVQDDFNRVFRRPNPLDKDYPRKTNDRGVDIILCPTAPTNAPTLEDVVEQDSVKSYMNDIFTVPASLAGLPAINVPSSFFSLNGWSRAGIQLIGQYGDDRNVLAAAQDDELFNDYDDGDLF</sequence>
<dbReference type="GO" id="GO:0030956">
    <property type="term" value="C:glutamyl-tRNA(Gln) amidotransferase complex"/>
    <property type="evidence" value="ECO:0007669"/>
    <property type="project" value="UniProtKB-UniRule"/>
</dbReference>
<dbReference type="InterPro" id="IPR000120">
    <property type="entry name" value="Amidase"/>
</dbReference>
<evidence type="ECO:0000256" key="3">
    <source>
        <dbReference type="ARBA" id="ARBA00022840"/>
    </source>
</evidence>
<comment type="subcellular location">
    <subcellularLocation>
        <location evidence="5">Mitochondrion</location>
    </subcellularLocation>
</comment>
<evidence type="ECO:0000256" key="5">
    <source>
        <dbReference type="HAMAP-Rule" id="MF_03150"/>
    </source>
</evidence>
<dbReference type="Gene3D" id="3.90.1300.10">
    <property type="entry name" value="Amidase signature (AS) domain"/>
    <property type="match status" value="1"/>
</dbReference>
<feature type="active site" description="Charge relay system" evidence="5">
    <location>
        <position position="129"/>
    </location>
</feature>
<dbReference type="GO" id="GO:0032543">
    <property type="term" value="P:mitochondrial translation"/>
    <property type="evidence" value="ECO:0007669"/>
    <property type="project" value="UniProtKB-UniRule"/>
</dbReference>
<evidence type="ECO:0000313" key="11">
    <source>
        <dbReference type="Proteomes" id="UP000447873"/>
    </source>
</evidence>
<evidence type="ECO:0000259" key="7">
    <source>
        <dbReference type="Pfam" id="PF01425"/>
    </source>
</evidence>
<comment type="caution">
    <text evidence="8">The sequence shown here is derived from an EMBL/GenBank/DDBJ whole genome shotgun (WGS) entry which is preliminary data.</text>
</comment>
<dbReference type="Pfam" id="PF01425">
    <property type="entry name" value="Amidase"/>
    <property type="match status" value="1"/>
</dbReference>
<dbReference type="InterPro" id="IPR036928">
    <property type="entry name" value="AS_sf"/>
</dbReference>
<dbReference type="GO" id="GO:0050567">
    <property type="term" value="F:glutaminyl-tRNA synthase (glutamine-hydrolyzing) activity"/>
    <property type="evidence" value="ECO:0007669"/>
    <property type="project" value="UniProtKB-UniRule"/>
</dbReference>
<comment type="similarity">
    <text evidence="5">Belongs to the amidase family. GatA subfamily.</text>
</comment>
<dbReference type="GO" id="GO:0070681">
    <property type="term" value="P:glutaminyl-tRNAGln biosynthesis via transamidation"/>
    <property type="evidence" value="ECO:0007669"/>
    <property type="project" value="UniProtKB-UniRule"/>
</dbReference>
<accession>A0A8H3YQL8</accession>
<protein>
    <recommendedName>
        <fullName evidence="5">Glutamyl-tRNA(Gln) amidotransferase subunit A, mitochondrial</fullName>
        <shortName evidence="5">Glu-AdT subunit A</shortName>
        <ecNumber evidence="5">6.3.5.7</ecNumber>
    </recommendedName>
</protein>
<feature type="active site" description="Acyl-ester intermediate" evidence="5">
    <location>
        <position position="228"/>
    </location>
</feature>
<dbReference type="HAMAP" id="MF_00120">
    <property type="entry name" value="GatA"/>
    <property type="match status" value="1"/>
</dbReference>
<feature type="region of interest" description="Disordered" evidence="6">
    <location>
        <begin position="284"/>
        <end position="306"/>
    </location>
</feature>
<evidence type="ECO:0000256" key="4">
    <source>
        <dbReference type="ARBA" id="ARBA00022917"/>
    </source>
</evidence>
<dbReference type="PANTHER" id="PTHR11895">
    <property type="entry name" value="TRANSAMIDASE"/>
    <property type="match status" value="1"/>
</dbReference>
<evidence type="ECO:0000313" key="8">
    <source>
        <dbReference type="EMBL" id="KAE9965936.1"/>
    </source>
</evidence>
<dbReference type="Proteomes" id="UP000447873">
    <property type="component" value="Unassembled WGS sequence"/>
</dbReference>
<reference evidence="8 10" key="1">
    <citation type="submission" date="2019-11" db="EMBL/GenBank/DDBJ databases">
        <title>Venturia inaequalis Genome Resource.</title>
        <authorList>
            <person name="Lichtner F.J."/>
        </authorList>
    </citation>
    <scope>NUCLEOTIDE SEQUENCE [LARGE SCALE GENOMIC DNA]</scope>
    <source>
        <strain evidence="9 11">120213</strain>
        <strain evidence="8">Bline_iso_100314</strain>
    </source>
</reference>
<gene>
    <name evidence="8" type="ORF">BLS_007301</name>
    <name evidence="9" type="ORF">EG328_006624</name>
</gene>
<dbReference type="EC" id="6.3.5.7" evidence="5"/>
<keyword evidence="5" id="KW-0496">Mitochondrion</keyword>
<dbReference type="PANTHER" id="PTHR11895:SF7">
    <property type="entry name" value="GLUTAMYL-TRNA(GLN) AMIDOTRANSFERASE SUBUNIT A, MITOCHONDRIAL"/>
    <property type="match status" value="1"/>
</dbReference>